<dbReference type="PIRSF" id="PIRSF037442">
    <property type="entry name" value="UCP037442_abhydr"/>
    <property type="match status" value="1"/>
</dbReference>
<dbReference type="InterPro" id="IPR017208">
    <property type="entry name" value="UCP037442_abhydr"/>
</dbReference>
<dbReference type="InterPro" id="IPR000073">
    <property type="entry name" value="AB_hydrolase_1"/>
</dbReference>
<protein>
    <submittedName>
        <fullName evidence="2">Alpha/beta fold hydrolase</fullName>
    </submittedName>
</protein>
<reference evidence="2 3" key="1">
    <citation type="submission" date="2020-03" db="EMBL/GenBank/DDBJ databases">
        <authorList>
            <person name="Zhu W."/>
        </authorList>
    </citation>
    <scope>NUCLEOTIDE SEQUENCE [LARGE SCALE GENOMIC DNA]</scope>
    <source>
        <strain evidence="2 3">185</strain>
    </source>
</reference>
<dbReference type="SUPFAM" id="SSF53474">
    <property type="entry name" value="alpha/beta-Hydrolases"/>
    <property type="match status" value="1"/>
</dbReference>
<gene>
    <name evidence="2" type="ORF">G8D99_11675</name>
</gene>
<dbReference type="InterPro" id="IPR029058">
    <property type="entry name" value="AB_hydrolase_fold"/>
</dbReference>
<evidence type="ECO:0000313" key="2">
    <source>
        <dbReference type="EMBL" id="QIO09604.1"/>
    </source>
</evidence>
<dbReference type="EMBL" id="CP049916">
    <property type="protein sequence ID" value="QIO09604.1"/>
    <property type="molecule type" value="Genomic_DNA"/>
</dbReference>
<evidence type="ECO:0000313" key="3">
    <source>
        <dbReference type="Proteomes" id="UP000501939"/>
    </source>
</evidence>
<dbReference type="KEGG" id="alj:G8D99_11675"/>
<dbReference type="Pfam" id="PF12697">
    <property type="entry name" value="Abhydrolase_6"/>
    <property type="match status" value="1"/>
</dbReference>
<dbReference type="Gene3D" id="3.40.50.1820">
    <property type="entry name" value="alpha/beta hydrolase"/>
    <property type="match status" value="1"/>
</dbReference>
<dbReference type="RefSeq" id="WP_166326106.1">
    <property type="nucleotide sequence ID" value="NZ_CP049916.1"/>
</dbReference>
<dbReference type="GO" id="GO:0016787">
    <property type="term" value="F:hydrolase activity"/>
    <property type="evidence" value="ECO:0007669"/>
    <property type="project" value="UniProtKB-KW"/>
</dbReference>
<accession>A0A6G8S664</accession>
<organism evidence="2 3">
    <name type="scientific">Acinetobacter lanii</name>
    <dbReference type="NCBI Taxonomy" id="2715163"/>
    <lineage>
        <taxon>Bacteria</taxon>
        <taxon>Pseudomonadati</taxon>
        <taxon>Pseudomonadota</taxon>
        <taxon>Gammaproteobacteria</taxon>
        <taxon>Moraxellales</taxon>
        <taxon>Moraxellaceae</taxon>
        <taxon>Acinetobacter</taxon>
    </lineage>
</organism>
<keyword evidence="3" id="KW-1185">Reference proteome</keyword>
<feature type="domain" description="AB hydrolase-1" evidence="1">
    <location>
        <begin position="55"/>
        <end position="239"/>
    </location>
</feature>
<evidence type="ECO:0000259" key="1">
    <source>
        <dbReference type="Pfam" id="PF12697"/>
    </source>
</evidence>
<dbReference type="Proteomes" id="UP000501939">
    <property type="component" value="Chromosome"/>
</dbReference>
<keyword evidence="2" id="KW-0378">Hydrolase</keyword>
<name>A0A6G8S664_9GAMM</name>
<sequence length="294" mass="33306">MHNAQAKNSNEISIQKQQFKALDGYVLSGIRYHLQSEIKAKIIVASATGVPQPFYRRFAEYAAKLGYEVLTFDYRGVADSAPAQLKGFEMSYLDWGALDLAGAIEFLAEDSIPLFIVGHSYGGQALGLTPNHDKVNAMYCFGTGAGWSGYMPFKEKFTVQVMWNIIFPPIVALKGYLPWSKLNMGADLPLGVYQQWRKWCKHPTYFFADPELPDLKQRYANVKTKIFAVSALDDDWALPNSRHAFMQHYTHANLKFIDISASDYGLKQIGHMGYFRKGAEPIWNEMIHTLEQLI</sequence>
<dbReference type="AlphaFoldDB" id="A0A6G8S664"/>
<proteinExistence type="predicted"/>